<feature type="signal peptide" evidence="1">
    <location>
        <begin position="1"/>
        <end position="20"/>
    </location>
</feature>
<accession>A0ABZ0WB98</accession>
<feature type="domain" description="Outer membrane protein beta-barrel" evidence="2">
    <location>
        <begin position="120"/>
        <end position="250"/>
    </location>
</feature>
<name>A0ABZ0WB98_9BACT</name>
<protein>
    <submittedName>
        <fullName evidence="3">Outer membrane beta-barrel protein</fullName>
    </submittedName>
</protein>
<reference evidence="3 4" key="1">
    <citation type="submission" date="2023-12" db="EMBL/GenBank/DDBJ databases">
        <title>Genome sequencing and assembly of bacterial species from a model synthetic community.</title>
        <authorList>
            <person name="Hogle S.L."/>
        </authorList>
    </citation>
    <scope>NUCLEOTIDE SEQUENCE [LARGE SCALE GENOMIC DNA]</scope>
    <source>
        <strain evidence="3 4">HAMBI_3031</strain>
    </source>
</reference>
<proteinExistence type="predicted"/>
<keyword evidence="4" id="KW-1185">Reference proteome</keyword>
<evidence type="ECO:0000313" key="3">
    <source>
        <dbReference type="EMBL" id="WQD40461.1"/>
    </source>
</evidence>
<dbReference type="InterPro" id="IPR025665">
    <property type="entry name" value="Beta-barrel_OMP_2"/>
</dbReference>
<evidence type="ECO:0000313" key="4">
    <source>
        <dbReference type="Proteomes" id="UP001325680"/>
    </source>
</evidence>
<dbReference type="Pfam" id="PF13568">
    <property type="entry name" value="OMP_b-brl_2"/>
    <property type="match status" value="1"/>
</dbReference>
<keyword evidence="1" id="KW-0732">Signal</keyword>
<sequence length="289" mass="32536">MRFLLSVLGLSLAISGIAQDQPKPDTLEIGGVTIIRDNDPGAFAAPPKKGFLKQLSSRTHPKKLRTQWGIVDLGFSNFVDNTDYTSVEAQQYATSDVNSDWMGLRPFKSRNVNIWVVTQQVSLINNYVNFNYGIGLELNNYHYKQPIRYQVQTAMVENAPAISFDGTPGRTYKKNKLAADYLTVPLMLNFNLTPHNLYAFEVSAGVSVGYLYSARNKFINSDEGKAKSRGDFDLRPWKLSYIAEVNLGIIRLYGSYAFKSMYLRGLDITPYNFGVRIKPVELFGKVQTN</sequence>
<organism evidence="3 4">
    <name type="scientific">Niabella yanshanensis</name>
    <dbReference type="NCBI Taxonomy" id="577386"/>
    <lineage>
        <taxon>Bacteria</taxon>
        <taxon>Pseudomonadati</taxon>
        <taxon>Bacteroidota</taxon>
        <taxon>Chitinophagia</taxon>
        <taxon>Chitinophagales</taxon>
        <taxon>Chitinophagaceae</taxon>
        <taxon>Niabella</taxon>
    </lineage>
</organism>
<dbReference type="EMBL" id="CP139960">
    <property type="protein sequence ID" value="WQD40461.1"/>
    <property type="molecule type" value="Genomic_DNA"/>
</dbReference>
<feature type="chain" id="PRO_5045191251" evidence="1">
    <location>
        <begin position="21"/>
        <end position="289"/>
    </location>
</feature>
<gene>
    <name evidence="3" type="ORF">U0035_09910</name>
</gene>
<evidence type="ECO:0000259" key="2">
    <source>
        <dbReference type="Pfam" id="PF13568"/>
    </source>
</evidence>
<dbReference type="Proteomes" id="UP001325680">
    <property type="component" value="Chromosome"/>
</dbReference>
<evidence type="ECO:0000256" key="1">
    <source>
        <dbReference type="SAM" id="SignalP"/>
    </source>
</evidence>
<dbReference type="RefSeq" id="WP_245957791.1">
    <property type="nucleotide sequence ID" value="NZ_CP139960.1"/>
</dbReference>